<evidence type="ECO:0000256" key="1">
    <source>
        <dbReference type="ARBA" id="ARBA00023604"/>
    </source>
</evidence>
<dbReference type="GO" id="GO:0016491">
    <property type="term" value="F:oxidoreductase activity"/>
    <property type="evidence" value="ECO:0007669"/>
    <property type="project" value="InterPro"/>
</dbReference>
<dbReference type="Proteomes" id="UP001303647">
    <property type="component" value="Unassembled WGS sequence"/>
</dbReference>
<dbReference type="PANTHER" id="PTHR34598:SF3">
    <property type="entry name" value="OXIDOREDUCTASE AN1597"/>
    <property type="match status" value="1"/>
</dbReference>
<name>A0AAN7CQQ0_9PEZI</name>
<dbReference type="InterPro" id="IPR044053">
    <property type="entry name" value="AsaB-like"/>
</dbReference>
<reference evidence="2" key="2">
    <citation type="submission" date="2023-05" db="EMBL/GenBank/DDBJ databases">
        <authorList>
            <consortium name="Lawrence Berkeley National Laboratory"/>
            <person name="Steindorff A."/>
            <person name="Hensen N."/>
            <person name="Bonometti L."/>
            <person name="Westerberg I."/>
            <person name="Brannstrom I.O."/>
            <person name="Guillou S."/>
            <person name="Cros-Aarteil S."/>
            <person name="Calhoun S."/>
            <person name="Haridas S."/>
            <person name="Kuo A."/>
            <person name="Mondo S."/>
            <person name="Pangilinan J."/>
            <person name="Riley R."/>
            <person name="Labutti K."/>
            <person name="Andreopoulos B."/>
            <person name="Lipzen A."/>
            <person name="Chen C."/>
            <person name="Yanf M."/>
            <person name="Daum C."/>
            <person name="Ng V."/>
            <person name="Clum A."/>
            <person name="Ohm R."/>
            <person name="Martin F."/>
            <person name="Silar P."/>
            <person name="Natvig D."/>
            <person name="Lalanne C."/>
            <person name="Gautier V."/>
            <person name="Ament-Velasquez S.L."/>
            <person name="Kruys A."/>
            <person name="Hutchinson M.I."/>
            <person name="Powell A.J."/>
            <person name="Barry K."/>
            <person name="Miller A.N."/>
            <person name="Grigoriev I.V."/>
            <person name="Debuchy R."/>
            <person name="Gladieux P."/>
            <person name="Thoren M.H."/>
            <person name="Johannesson H."/>
        </authorList>
    </citation>
    <scope>NUCLEOTIDE SEQUENCE</scope>
    <source>
        <strain evidence="2">CBS 359.72</strain>
    </source>
</reference>
<accession>A0AAN7CQQ0</accession>
<gene>
    <name evidence="2" type="ORF">C7999DRAFT_42384</name>
</gene>
<evidence type="ECO:0000313" key="3">
    <source>
        <dbReference type="Proteomes" id="UP001303647"/>
    </source>
</evidence>
<dbReference type="NCBIfam" id="NF041278">
    <property type="entry name" value="CmcJ_NvfI_EfuI"/>
    <property type="match status" value="1"/>
</dbReference>
<comment type="caution">
    <text evidence="2">The sequence shown here is derived from an EMBL/GenBank/DDBJ whole genome shotgun (WGS) entry which is preliminary data.</text>
</comment>
<reference evidence="2" key="1">
    <citation type="journal article" date="2023" name="Mol. Phylogenet. Evol.">
        <title>Genome-scale phylogeny and comparative genomics of the fungal order Sordariales.</title>
        <authorList>
            <person name="Hensen N."/>
            <person name="Bonometti L."/>
            <person name="Westerberg I."/>
            <person name="Brannstrom I.O."/>
            <person name="Guillou S."/>
            <person name="Cros-Aarteil S."/>
            <person name="Calhoun S."/>
            <person name="Haridas S."/>
            <person name="Kuo A."/>
            <person name="Mondo S."/>
            <person name="Pangilinan J."/>
            <person name="Riley R."/>
            <person name="LaButti K."/>
            <person name="Andreopoulos B."/>
            <person name="Lipzen A."/>
            <person name="Chen C."/>
            <person name="Yan M."/>
            <person name="Daum C."/>
            <person name="Ng V."/>
            <person name="Clum A."/>
            <person name="Steindorff A."/>
            <person name="Ohm R.A."/>
            <person name="Martin F."/>
            <person name="Silar P."/>
            <person name="Natvig D.O."/>
            <person name="Lalanne C."/>
            <person name="Gautier V."/>
            <person name="Ament-Velasquez S.L."/>
            <person name="Kruys A."/>
            <person name="Hutchinson M.I."/>
            <person name="Powell A.J."/>
            <person name="Barry K."/>
            <person name="Miller A.N."/>
            <person name="Grigoriev I.V."/>
            <person name="Debuchy R."/>
            <person name="Gladieux P."/>
            <person name="Hiltunen Thoren M."/>
            <person name="Johannesson H."/>
        </authorList>
    </citation>
    <scope>NUCLEOTIDE SEQUENCE</scope>
    <source>
        <strain evidence="2">CBS 359.72</strain>
    </source>
</reference>
<sequence>MTRLQPRRDLDEEFRGLNLPTVQPECFHHLAPLERYQKEKPYKCQLPRECFPGFQMHNLMSKSYRVSITNISGHEARFSLPVSGFEFAKCPITVSDWTDKDVSFEYLPRLTEWLKQRFGCRDVFCYAYNIVWRPISPAPVDDCPLALCDFRTVNREDLVPMDIVYPHFVDEAYEVKYNPSHRWFYKKGMTQEDVIVFKLFDSLGSEATGR</sequence>
<keyword evidence="3" id="KW-1185">Reference proteome</keyword>
<proteinExistence type="inferred from homology"/>
<protein>
    <submittedName>
        <fullName evidence="2">Uncharacterized protein</fullName>
    </submittedName>
</protein>
<dbReference type="AlphaFoldDB" id="A0AAN7CQQ0"/>
<evidence type="ECO:0000313" key="2">
    <source>
        <dbReference type="EMBL" id="KAK4246160.1"/>
    </source>
</evidence>
<comment type="similarity">
    <text evidence="1">Belongs to the asaB hydroxylase/desaturase family.</text>
</comment>
<dbReference type="PANTHER" id="PTHR34598">
    <property type="entry name" value="BLL6449 PROTEIN"/>
    <property type="match status" value="1"/>
</dbReference>
<organism evidence="2 3">
    <name type="scientific">Corynascus novoguineensis</name>
    <dbReference type="NCBI Taxonomy" id="1126955"/>
    <lineage>
        <taxon>Eukaryota</taxon>
        <taxon>Fungi</taxon>
        <taxon>Dikarya</taxon>
        <taxon>Ascomycota</taxon>
        <taxon>Pezizomycotina</taxon>
        <taxon>Sordariomycetes</taxon>
        <taxon>Sordariomycetidae</taxon>
        <taxon>Sordariales</taxon>
        <taxon>Chaetomiaceae</taxon>
        <taxon>Corynascus</taxon>
    </lineage>
</organism>
<dbReference type="EMBL" id="MU857681">
    <property type="protein sequence ID" value="KAK4246160.1"/>
    <property type="molecule type" value="Genomic_DNA"/>
</dbReference>